<keyword evidence="3" id="KW-1185">Reference proteome</keyword>
<feature type="region of interest" description="Disordered" evidence="1">
    <location>
        <begin position="49"/>
        <end position="117"/>
    </location>
</feature>
<feature type="compositionally biased region" description="Basic and acidic residues" evidence="1">
    <location>
        <begin position="56"/>
        <end position="66"/>
    </location>
</feature>
<feature type="non-terminal residue" evidence="2">
    <location>
        <position position="1"/>
    </location>
</feature>
<accession>A0A5J9WB44</accession>
<gene>
    <name evidence="2" type="ORF">EJB05_03969</name>
</gene>
<dbReference type="AlphaFoldDB" id="A0A5J9WB44"/>
<dbReference type="EMBL" id="RWGY01000004">
    <property type="protein sequence ID" value="TVU44524.1"/>
    <property type="molecule type" value="Genomic_DNA"/>
</dbReference>
<comment type="caution">
    <text evidence="2">The sequence shown here is derived from an EMBL/GenBank/DDBJ whole genome shotgun (WGS) entry which is preliminary data.</text>
</comment>
<dbReference type="Gramene" id="TVU44524">
    <property type="protein sequence ID" value="TVU44524"/>
    <property type="gene ID" value="EJB05_03969"/>
</dbReference>
<evidence type="ECO:0000313" key="2">
    <source>
        <dbReference type="EMBL" id="TVU44524.1"/>
    </source>
</evidence>
<feature type="compositionally biased region" description="Low complexity" evidence="1">
    <location>
        <begin position="104"/>
        <end position="113"/>
    </location>
</feature>
<name>A0A5J9WB44_9POAL</name>
<dbReference type="Proteomes" id="UP000324897">
    <property type="component" value="Chromosome 5"/>
</dbReference>
<sequence length="136" mass="14596">MEGIKDLKMKTIAKRRNIHQAQVSTPLSCADEGTRNQGTVVLNPIAARRVGRPPLARKESEADGKVRKMRGKKQGASTSRALFPLKPSTLQEIGRPAPLKPKRQSSQSAQIQARHGDVTQLGVAAHAKASMATAAV</sequence>
<evidence type="ECO:0000256" key="1">
    <source>
        <dbReference type="SAM" id="MobiDB-lite"/>
    </source>
</evidence>
<evidence type="ECO:0000313" key="3">
    <source>
        <dbReference type="Proteomes" id="UP000324897"/>
    </source>
</evidence>
<protein>
    <submittedName>
        <fullName evidence="2">Uncharacterized protein</fullName>
    </submittedName>
</protein>
<organism evidence="2 3">
    <name type="scientific">Eragrostis curvula</name>
    <name type="common">weeping love grass</name>
    <dbReference type="NCBI Taxonomy" id="38414"/>
    <lineage>
        <taxon>Eukaryota</taxon>
        <taxon>Viridiplantae</taxon>
        <taxon>Streptophyta</taxon>
        <taxon>Embryophyta</taxon>
        <taxon>Tracheophyta</taxon>
        <taxon>Spermatophyta</taxon>
        <taxon>Magnoliopsida</taxon>
        <taxon>Liliopsida</taxon>
        <taxon>Poales</taxon>
        <taxon>Poaceae</taxon>
        <taxon>PACMAD clade</taxon>
        <taxon>Chloridoideae</taxon>
        <taxon>Eragrostideae</taxon>
        <taxon>Eragrostidinae</taxon>
        <taxon>Eragrostis</taxon>
    </lineage>
</organism>
<reference evidence="2 3" key="1">
    <citation type="journal article" date="2019" name="Sci. Rep.">
        <title>A high-quality genome of Eragrostis curvula grass provides insights into Poaceae evolution and supports new strategies to enhance forage quality.</title>
        <authorList>
            <person name="Carballo J."/>
            <person name="Santos B.A.C.M."/>
            <person name="Zappacosta D."/>
            <person name="Garbus I."/>
            <person name="Selva J.P."/>
            <person name="Gallo C.A."/>
            <person name="Diaz A."/>
            <person name="Albertini E."/>
            <person name="Caccamo M."/>
            <person name="Echenique V."/>
        </authorList>
    </citation>
    <scope>NUCLEOTIDE SEQUENCE [LARGE SCALE GENOMIC DNA]</scope>
    <source>
        <strain evidence="3">cv. Victoria</strain>
        <tissue evidence="2">Leaf</tissue>
    </source>
</reference>
<proteinExistence type="predicted"/>